<dbReference type="GO" id="GO:0003700">
    <property type="term" value="F:DNA-binding transcription factor activity"/>
    <property type="evidence" value="ECO:0007669"/>
    <property type="project" value="InterPro"/>
</dbReference>
<dbReference type="Proteomes" id="UP000509383">
    <property type="component" value="Chromosome"/>
</dbReference>
<dbReference type="EMBL" id="AP023189">
    <property type="protein sequence ID" value="BCG22145.1"/>
    <property type="molecule type" value="Genomic_DNA"/>
</dbReference>
<dbReference type="InterPro" id="IPR009057">
    <property type="entry name" value="Homeodomain-like_sf"/>
</dbReference>
<proteinExistence type="predicted"/>
<name>A0A6J4DYH3_9PSED</name>
<dbReference type="Gene3D" id="1.10.10.60">
    <property type="entry name" value="Homeodomain-like"/>
    <property type="match status" value="1"/>
</dbReference>
<keyword evidence="1" id="KW-0805">Transcription regulation</keyword>
<feature type="domain" description="HTH araC/xylS-type" evidence="4">
    <location>
        <begin position="244"/>
        <end position="342"/>
    </location>
</feature>
<dbReference type="Pfam" id="PF12833">
    <property type="entry name" value="HTH_18"/>
    <property type="match status" value="1"/>
</dbReference>
<evidence type="ECO:0000313" key="8">
    <source>
        <dbReference type="Proteomes" id="UP001054892"/>
    </source>
</evidence>
<dbReference type="RefSeq" id="WP_173176739.1">
    <property type="nucleotide sequence ID" value="NZ_AP023189.1"/>
</dbReference>
<keyword evidence="2" id="KW-0238">DNA-binding</keyword>
<keyword evidence="8" id="KW-1185">Reference proteome</keyword>
<dbReference type="KEGG" id="ptw:TUM18999_03360"/>
<sequence length="347" mass="38396">MDLSTPLASSVSVAYLQGLVDHLARQGIEPAELLAHVQLTPAILGQRDQRIAASAYLELLAQGIRLTGDTRLGLHLGEAVRPGYYGVLGYLLMSCATLADALHRQARYAALVGNLGRVDLADEPERPGHEPLVVHSWEPLLPQQREQVAEESLAGWVTFGRWISGLDIPPTEVRFQHAAPADLTEYQRIFRCPVLFGQADNALVFPRRLLATPLGQADAQVRQMLDAYADRLLGEINRGNSVLDRARVILAGQLSEQGPDLERLAEALALSPRTLQRRLREAGLSFSQLVDETRQQLVLHYLRDPALELADIAFFVGFSEPGSLARAFRRWTGQSPGEYRRHLSPFP</sequence>
<dbReference type="PANTHER" id="PTHR47894:SF1">
    <property type="entry name" value="HTH-TYPE TRANSCRIPTIONAL REGULATOR VQSM"/>
    <property type="match status" value="1"/>
</dbReference>
<gene>
    <name evidence="5" type="ORF">TUM18999_03360</name>
    <name evidence="6" type="ORF">TUM20286_49660</name>
</gene>
<evidence type="ECO:0000256" key="1">
    <source>
        <dbReference type="ARBA" id="ARBA00023015"/>
    </source>
</evidence>
<accession>A0A6J4DYH3</accession>
<evidence type="ECO:0000256" key="2">
    <source>
        <dbReference type="ARBA" id="ARBA00023125"/>
    </source>
</evidence>
<dbReference type="PROSITE" id="PS01124">
    <property type="entry name" value="HTH_ARAC_FAMILY_2"/>
    <property type="match status" value="1"/>
</dbReference>
<dbReference type="Pfam" id="PF12625">
    <property type="entry name" value="Arabinose_bd"/>
    <property type="match status" value="1"/>
</dbReference>
<dbReference type="InterPro" id="IPR018060">
    <property type="entry name" value="HTH_AraC"/>
</dbReference>
<keyword evidence="3" id="KW-0804">Transcription</keyword>
<dbReference type="EMBL" id="BQKM01000016">
    <property type="protein sequence ID" value="GJN55214.1"/>
    <property type="molecule type" value="Genomic_DNA"/>
</dbReference>
<evidence type="ECO:0000259" key="4">
    <source>
        <dbReference type="PROSITE" id="PS01124"/>
    </source>
</evidence>
<dbReference type="SUPFAM" id="SSF46689">
    <property type="entry name" value="Homeodomain-like"/>
    <property type="match status" value="1"/>
</dbReference>
<reference evidence="5 7" key="1">
    <citation type="submission" date="2020-05" db="EMBL/GenBank/DDBJ databases">
        <title>Characterization of novel class B3 metallo-beta-lactamase from novel Pseudomonas species.</title>
        <authorList>
            <person name="Yamada K."/>
            <person name="Aoki K."/>
            <person name="Ishii Y."/>
        </authorList>
    </citation>
    <scope>NUCLEOTIDE SEQUENCE [LARGE SCALE GENOMIC DNA]</scope>
    <source>
        <strain evidence="5 7">TUM18999</strain>
        <strain evidence="6 8">TUM20286</strain>
    </source>
</reference>
<dbReference type="Proteomes" id="UP001054892">
    <property type="component" value="Unassembled WGS sequence"/>
</dbReference>
<evidence type="ECO:0000256" key="3">
    <source>
        <dbReference type="ARBA" id="ARBA00023163"/>
    </source>
</evidence>
<evidence type="ECO:0000313" key="6">
    <source>
        <dbReference type="EMBL" id="GJN55214.1"/>
    </source>
</evidence>
<protein>
    <submittedName>
        <fullName evidence="5">Transcriptional regulator</fullName>
    </submittedName>
</protein>
<evidence type="ECO:0000313" key="5">
    <source>
        <dbReference type="EMBL" id="BCG22145.1"/>
    </source>
</evidence>
<dbReference type="GO" id="GO:0000976">
    <property type="term" value="F:transcription cis-regulatory region binding"/>
    <property type="evidence" value="ECO:0007669"/>
    <property type="project" value="TreeGrafter"/>
</dbReference>
<organism evidence="5 7">
    <name type="scientific">Pseudomonas tohonis</name>
    <dbReference type="NCBI Taxonomy" id="2725477"/>
    <lineage>
        <taxon>Bacteria</taxon>
        <taxon>Pseudomonadati</taxon>
        <taxon>Pseudomonadota</taxon>
        <taxon>Gammaproteobacteria</taxon>
        <taxon>Pseudomonadales</taxon>
        <taxon>Pseudomonadaceae</taxon>
        <taxon>Pseudomonas</taxon>
    </lineage>
</organism>
<dbReference type="InterPro" id="IPR032687">
    <property type="entry name" value="AraC-type_N"/>
</dbReference>
<dbReference type="PANTHER" id="PTHR47894">
    <property type="entry name" value="HTH-TYPE TRANSCRIPTIONAL REGULATOR GADX"/>
    <property type="match status" value="1"/>
</dbReference>
<dbReference type="GO" id="GO:0005829">
    <property type="term" value="C:cytosol"/>
    <property type="evidence" value="ECO:0007669"/>
    <property type="project" value="TreeGrafter"/>
</dbReference>
<evidence type="ECO:0000313" key="7">
    <source>
        <dbReference type="Proteomes" id="UP000509383"/>
    </source>
</evidence>
<dbReference type="SMART" id="SM00342">
    <property type="entry name" value="HTH_ARAC"/>
    <property type="match status" value="1"/>
</dbReference>
<dbReference type="AlphaFoldDB" id="A0A6J4DYH3"/>